<dbReference type="Pfam" id="PF02515">
    <property type="entry name" value="CoA_transf_3"/>
    <property type="match status" value="1"/>
</dbReference>
<reference evidence="2 3" key="1">
    <citation type="submission" date="2016-10" db="EMBL/GenBank/DDBJ databases">
        <authorList>
            <person name="de Groot N.N."/>
        </authorList>
    </citation>
    <scope>NUCLEOTIDE SEQUENCE [LARGE SCALE GENOMIC DNA]</scope>
    <source>
        <strain evidence="2 3">DSM 16981</strain>
    </source>
</reference>
<dbReference type="InterPro" id="IPR003673">
    <property type="entry name" value="CoA-Trfase_fam_III"/>
</dbReference>
<dbReference type="RefSeq" id="WP_176762818.1">
    <property type="nucleotide sequence ID" value="NZ_FNHQ01000001.1"/>
</dbReference>
<dbReference type="InterPro" id="IPR050483">
    <property type="entry name" value="CoA-transferase_III_domain"/>
</dbReference>
<name>A0A1G9QDA6_9FIRM</name>
<dbReference type="GO" id="GO:0008410">
    <property type="term" value="F:CoA-transferase activity"/>
    <property type="evidence" value="ECO:0007669"/>
    <property type="project" value="TreeGrafter"/>
</dbReference>
<proteinExistence type="predicted"/>
<dbReference type="SUPFAM" id="SSF89796">
    <property type="entry name" value="CoA-transferase family III (CaiB/BaiF)"/>
    <property type="match status" value="1"/>
</dbReference>
<evidence type="ECO:0000256" key="1">
    <source>
        <dbReference type="ARBA" id="ARBA00022679"/>
    </source>
</evidence>
<sequence>MKLLEGVKVIDFTHAYAGPYCSLELGDFGAEVIKIERPDTGDQARLWGPFKNCYSAYYSSFNRGKRSLTLNLTSKEGKNIVFDLVRNADIVISNFKSGTLEKYGLGYDELKQVNPEVIFAAINGFGRFGKYAKFAAYDNVIQAMAGIMDMTGFPDKTPTKIGPAIGDSYSGLMLLVGVLLAYYNKLKTGKGQRVDVSMLGSLVSMAEYPVLEYANFAKKISRIGNVNPYYAPGDIYKCADGYIAISVKKEVMWMPFCEALNLTIANDNRFVTNDRRLANVAELKKIIETAIEDKTRREIVDLLTPAGIAAAGVINIAESFEDSQLKARDMVISLKDPGLGPIKLVGNPIKLSKNPPVTNIPSPLLGEHTDEVLRELGYTDAELVDFHSKNIV</sequence>
<dbReference type="InterPro" id="IPR044855">
    <property type="entry name" value="CoA-Trfase_III_dom3_sf"/>
</dbReference>
<dbReference type="STRING" id="349095.SAMN05660299_00198"/>
<keyword evidence="3" id="KW-1185">Reference proteome</keyword>
<dbReference type="Gene3D" id="3.40.50.10540">
    <property type="entry name" value="Crotonobetainyl-coa:carnitine coa-transferase, domain 1"/>
    <property type="match status" value="1"/>
</dbReference>
<dbReference type="Gene3D" id="3.30.1540.10">
    <property type="entry name" value="formyl-coa transferase, domain 3"/>
    <property type="match status" value="1"/>
</dbReference>
<accession>A0A1G9QDA6</accession>
<dbReference type="EMBL" id="FNHQ01000001">
    <property type="protein sequence ID" value="SDM08979.1"/>
    <property type="molecule type" value="Genomic_DNA"/>
</dbReference>
<dbReference type="Proteomes" id="UP000199309">
    <property type="component" value="Unassembled WGS sequence"/>
</dbReference>
<gene>
    <name evidence="2" type="ORF">SAMN05660299_00198</name>
</gene>
<evidence type="ECO:0000313" key="3">
    <source>
        <dbReference type="Proteomes" id="UP000199309"/>
    </source>
</evidence>
<dbReference type="PANTHER" id="PTHR48207">
    <property type="entry name" value="SUCCINATE--HYDROXYMETHYLGLUTARATE COA-TRANSFERASE"/>
    <property type="match status" value="1"/>
</dbReference>
<dbReference type="AlphaFoldDB" id="A0A1G9QDA6"/>
<keyword evidence="1 2" id="KW-0808">Transferase</keyword>
<evidence type="ECO:0000313" key="2">
    <source>
        <dbReference type="EMBL" id="SDM08979.1"/>
    </source>
</evidence>
<dbReference type="PANTHER" id="PTHR48207:SF3">
    <property type="entry name" value="SUCCINATE--HYDROXYMETHYLGLUTARATE COA-TRANSFERASE"/>
    <property type="match status" value="1"/>
</dbReference>
<dbReference type="InterPro" id="IPR023606">
    <property type="entry name" value="CoA-Trfase_III_dom_1_sf"/>
</dbReference>
<protein>
    <submittedName>
        <fullName evidence="2">CoA:oxalate CoA-transferase</fullName>
    </submittedName>
</protein>
<organism evidence="2 3">
    <name type="scientific">Megasphaera paucivorans</name>
    <dbReference type="NCBI Taxonomy" id="349095"/>
    <lineage>
        <taxon>Bacteria</taxon>
        <taxon>Bacillati</taxon>
        <taxon>Bacillota</taxon>
        <taxon>Negativicutes</taxon>
        <taxon>Veillonellales</taxon>
        <taxon>Veillonellaceae</taxon>
        <taxon>Megasphaera</taxon>
    </lineage>
</organism>